<feature type="region of interest" description="Disordered" evidence="1">
    <location>
        <begin position="331"/>
        <end position="381"/>
    </location>
</feature>
<sequence>MSSAQEQEGSKRRSRLDEFLANNSGLVASSRLSPTSCVLPRHALLLLHEPSESELVAHVATCACVGPADSCNVTVYSCSRCHGASTQLDLMRQHMDIYHGLSARRSSVGQPVVIFDGPGAHRLKKAKSHVPACEKLGSACIIKPQLCAGSSGRKYLCDLPCCSHLRKATPCRPSLANSGHQPLACQRENFEAYGLVGCKGRPALSPKQRTPQRPQPFKLLTIRQFRLSSHGRPCIPPAVSLCLGLPTSGSRLKPSGRRADAEDALLSATPAALSAEQRRLQHPASLVIDELAIVGFLQVSLRLLDLSLSGWRMRGPLAMFPEPQQAAVAGVRPPASQRSQKTIAGSHRGEFSRRWCSPEHRQKPYPSHADTHRLAELTGLS</sequence>
<dbReference type="WBParaSite" id="maker-unitig_37756-snap-gene-0.1-mRNA-1">
    <property type="protein sequence ID" value="maker-unitig_37756-snap-gene-0.1-mRNA-1"/>
    <property type="gene ID" value="maker-unitig_37756-snap-gene-0.1"/>
</dbReference>
<accession>A0A1I8FLB8</accession>
<proteinExistence type="predicted"/>
<feature type="compositionally biased region" description="Basic and acidic residues" evidence="1">
    <location>
        <begin position="347"/>
        <end position="362"/>
    </location>
</feature>
<reference evidence="3" key="1">
    <citation type="submission" date="2016-11" db="UniProtKB">
        <authorList>
            <consortium name="WormBaseParasite"/>
        </authorList>
    </citation>
    <scope>IDENTIFICATION</scope>
</reference>
<evidence type="ECO:0000256" key="1">
    <source>
        <dbReference type="SAM" id="MobiDB-lite"/>
    </source>
</evidence>
<evidence type="ECO:0000313" key="3">
    <source>
        <dbReference type="WBParaSite" id="maker-unitig_37756-snap-gene-0.1-mRNA-1"/>
    </source>
</evidence>
<keyword evidence="2" id="KW-1185">Reference proteome</keyword>
<organism evidence="2 3">
    <name type="scientific">Macrostomum lignano</name>
    <dbReference type="NCBI Taxonomy" id="282301"/>
    <lineage>
        <taxon>Eukaryota</taxon>
        <taxon>Metazoa</taxon>
        <taxon>Spiralia</taxon>
        <taxon>Lophotrochozoa</taxon>
        <taxon>Platyhelminthes</taxon>
        <taxon>Rhabditophora</taxon>
        <taxon>Macrostomorpha</taxon>
        <taxon>Macrostomida</taxon>
        <taxon>Macrostomidae</taxon>
        <taxon>Macrostomum</taxon>
    </lineage>
</organism>
<name>A0A1I8FLB8_9PLAT</name>
<protein>
    <submittedName>
        <fullName evidence="3">DDE-1 domain-containing protein</fullName>
    </submittedName>
</protein>
<dbReference type="Proteomes" id="UP000095280">
    <property type="component" value="Unplaced"/>
</dbReference>
<dbReference type="AlphaFoldDB" id="A0A1I8FLB8"/>
<evidence type="ECO:0000313" key="2">
    <source>
        <dbReference type="Proteomes" id="UP000095280"/>
    </source>
</evidence>